<dbReference type="STRING" id="29655.A0A0K9NHP9"/>
<dbReference type="Gene3D" id="1.10.1520.10">
    <property type="entry name" value="Ribonuclease III domain"/>
    <property type="match status" value="1"/>
</dbReference>
<dbReference type="Pfam" id="PF00636">
    <property type="entry name" value="Ribonuclease_3"/>
    <property type="match status" value="1"/>
</dbReference>
<evidence type="ECO:0000313" key="2">
    <source>
        <dbReference type="EMBL" id="KMZ56301.1"/>
    </source>
</evidence>
<reference evidence="3" key="1">
    <citation type="journal article" date="2016" name="Nature">
        <title>The genome of the seagrass Zostera marina reveals angiosperm adaptation to the sea.</title>
        <authorList>
            <person name="Olsen J.L."/>
            <person name="Rouze P."/>
            <person name="Verhelst B."/>
            <person name="Lin Y.-C."/>
            <person name="Bayer T."/>
            <person name="Collen J."/>
            <person name="Dattolo E."/>
            <person name="De Paoli E."/>
            <person name="Dittami S."/>
            <person name="Maumus F."/>
            <person name="Michel G."/>
            <person name="Kersting A."/>
            <person name="Lauritano C."/>
            <person name="Lohaus R."/>
            <person name="Toepel M."/>
            <person name="Tonon T."/>
            <person name="Vanneste K."/>
            <person name="Amirebrahimi M."/>
            <person name="Brakel J."/>
            <person name="Bostroem C."/>
            <person name="Chovatia M."/>
            <person name="Grimwood J."/>
            <person name="Jenkins J.W."/>
            <person name="Jueterbock A."/>
            <person name="Mraz A."/>
            <person name="Stam W.T."/>
            <person name="Tice H."/>
            <person name="Bornberg-Bauer E."/>
            <person name="Green P.J."/>
            <person name="Pearson G.A."/>
            <person name="Procaccini G."/>
            <person name="Duarte C.M."/>
            <person name="Schmutz J."/>
            <person name="Reusch T.B.H."/>
            <person name="Van de Peer Y."/>
        </authorList>
    </citation>
    <scope>NUCLEOTIDE SEQUENCE [LARGE SCALE GENOMIC DNA]</scope>
    <source>
        <strain evidence="3">cv. Finnish</strain>
    </source>
</reference>
<evidence type="ECO:0000259" key="1">
    <source>
        <dbReference type="Pfam" id="PF00636"/>
    </source>
</evidence>
<dbReference type="CDD" id="cd00593">
    <property type="entry name" value="RIBOc"/>
    <property type="match status" value="1"/>
</dbReference>
<dbReference type="InterPro" id="IPR036389">
    <property type="entry name" value="RNase_III_sf"/>
</dbReference>
<organism evidence="2 3">
    <name type="scientific">Zostera marina</name>
    <name type="common">Eelgrass</name>
    <dbReference type="NCBI Taxonomy" id="29655"/>
    <lineage>
        <taxon>Eukaryota</taxon>
        <taxon>Viridiplantae</taxon>
        <taxon>Streptophyta</taxon>
        <taxon>Embryophyta</taxon>
        <taxon>Tracheophyta</taxon>
        <taxon>Spermatophyta</taxon>
        <taxon>Magnoliopsida</taxon>
        <taxon>Liliopsida</taxon>
        <taxon>Zosteraceae</taxon>
        <taxon>Zostera</taxon>
    </lineage>
</organism>
<dbReference type="InterPro" id="IPR000999">
    <property type="entry name" value="RNase_III_dom"/>
</dbReference>
<dbReference type="OrthoDB" id="495795at2759"/>
<proteinExistence type="predicted"/>
<dbReference type="PANTHER" id="PTHR34276:SF1">
    <property type="entry name" value="MINI-RIBONUCLEASE 3"/>
    <property type="match status" value="1"/>
</dbReference>
<dbReference type="GO" id="GO:0000476">
    <property type="term" value="P:maturation of 4.5S rRNA"/>
    <property type="evidence" value="ECO:0000318"/>
    <property type="project" value="GO_Central"/>
</dbReference>
<sequence>MSIAASPTAIWSASTCSLRLRVSWDTSPSPILTNPNVNRPPKLVRIPKSSPVKQTKTQINPHLRKEDLPASVLWNSDRTNGGGELNKKWFPIPPKVNKPRSIYNAVSLAYLGDCIYELYARRHFLFPPLSIDVYNERVMSIVRCEAQDLLLKKLLVENYLTEEERDILRWGKNIGSNKTRTRKRAGVAVYSRASSLETLIGFLYLTNTNRLENLMYKLGFSMGTNTTKIPVENSG</sequence>
<dbReference type="AlphaFoldDB" id="A0A0K9NHP9"/>
<comment type="caution">
    <text evidence="2">The sequence shown here is derived from an EMBL/GenBank/DDBJ whole genome shotgun (WGS) entry which is preliminary data.</text>
</comment>
<dbReference type="Proteomes" id="UP000036987">
    <property type="component" value="Unassembled WGS sequence"/>
</dbReference>
<dbReference type="GO" id="GO:0004525">
    <property type="term" value="F:ribonuclease III activity"/>
    <property type="evidence" value="ECO:0007669"/>
    <property type="project" value="InterPro"/>
</dbReference>
<dbReference type="GO" id="GO:0009507">
    <property type="term" value="C:chloroplast"/>
    <property type="evidence" value="ECO:0000318"/>
    <property type="project" value="GO_Central"/>
</dbReference>
<name>A0A0K9NHP9_ZOSMR</name>
<gene>
    <name evidence="2" type="ORF">ZOSMA_97G00700</name>
</gene>
<dbReference type="GO" id="GO:0000967">
    <property type="term" value="P:rRNA 5'-end processing"/>
    <property type="evidence" value="ECO:0000318"/>
    <property type="project" value="GO_Central"/>
</dbReference>
<dbReference type="SUPFAM" id="SSF69065">
    <property type="entry name" value="RNase III domain-like"/>
    <property type="match status" value="1"/>
</dbReference>
<dbReference type="GO" id="GO:0004540">
    <property type="term" value="F:RNA nuclease activity"/>
    <property type="evidence" value="ECO:0000318"/>
    <property type="project" value="GO_Central"/>
</dbReference>
<keyword evidence="3" id="KW-1185">Reference proteome</keyword>
<evidence type="ECO:0000313" key="3">
    <source>
        <dbReference type="Proteomes" id="UP000036987"/>
    </source>
</evidence>
<dbReference type="PANTHER" id="PTHR34276">
    <property type="entry name" value="MINI-RIBONUCLEASE 3"/>
    <property type="match status" value="1"/>
</dbReference>
<dbReference type="EMBL" id="LFYR01002205">
    <property type="protein sequence ID" value="KMZ56301.1"/>
    <property type="molecule type" value="Genomic_DNA"/>
</dbReference>
<accession>A0A0K9NHP9</accession>
<feature type="domain" description="RNase III" evidence="1">
    <location>
        <begin position="107"/>
        <end position="207"/>
    </location>
</feature>
<protein>
    <submittedName>
        <fullName evidence="2">Ribonuclease III family protein</fullName>
    </submittedName>
</protein>